<keyword evidence="1" id="KW-0472">Membrane</keyword>
<dbReference type="EMBL" id="CP002738">
    <property type="protein sequence ID" value="AEG02139.1"/>
    <property type="molecule type" value="Genomic_DNA"/>
</dbReference>
<keyword evidence="1" id="KW-1133">Transmembrane helix</keyword>
<dbReference type="InterPro" id="IPR050879">
    <property type="entry name" value="Acyltransferase_3"/>
</dbReference>
<dbReference type="OrthoDB" id="9767863at2"/>
<feature type="transmembrane region" description="Helical" evidence="1">
    <location>
        <begin position="300"/>
        <end position="320"/>
    </location>
</feature>
<keyword evidence="4" id="KW-1185">Reference proteome</keyword>
<dbReference type="AlphaFoldDB" id="F9ZWX7"/>
<feature type="transmembrane region" description="Helical" evidence="1">
    <location>
        <begin position="127"/>
        <end position="147"/>
    </location>
</feature>
<dbReference type="HOGENOM" id="CLU_005679_2_5_6"/>
<reference evidence="3 4" key="1">
    <citation type="journal article" date="2011" name="J. Bacteriol.">
        <title>Complete Genome Sequence of the Aerobic Marine Methanotroph Methylomonas methanica MC09.</title>
        <authorList>
            <person name="Boden R."/>
            <person name="Cunliffe M."/>
            <person name="Scanlan J."/>
            <person name="Moussard H."/>
            <person name="Kits K.D."/>
            <person name="Klotz M.G."/>
            <person name="Jetten M.S."/>
            <person name="Vuilleumier S."/>
            <person name="Han J."/>
            <person name="Peters L."/>
            <person name="Mikhailova N."/>
            <person name="Teshima H."/>
            <person name="Tapia R."/>
            <person name="Kyrpides N."/>
            <person name="Ivanova N."/>
            <person name="Pagani I."/>
            <person name="Cheng J.F."/>
            <person name="Goodwin L."/>
            <person name="Han C."/>
            <person name="Hauser L."/>
            <person name="Land M.L."/>
            <person name="Lapidus A."/>
            <person name="Lucas S."/>
            <person name="Pitluck S."/>
            <person name="Woyke T."/>
            <person name="Stein L."/>
            <person name="Murrell J.C."/>
        </authorList>
    </citation>
    <scope>NUCLEOTIDE SEQUENCE [LARGE SCALE GENOMIC DNA]</scope>
    <source>
        <strain evidence="3 4">MC09</strain>
    </source>
</reference>
<reference evidence="4" key="3">
    <citation type="submission" date="2011-05" db="EMBL/GenBank/DDBJ databases">
        <title>Complete sequence of Methylomonas methanica MC09.</title>
        <authorList>
            <consortium name="US DOE Joint Genome Institute"/>
            <person name="Lucas S."/>
            <person name="Han J."/>
            <person name="Lapidus A."/>
            <person name="Cheng J.-F."/>
            <person name="Goodwin L."/>
            <person name="Pitluck S."/>
            <person name="Peters L."/>
            <person name="Mikhailova N."/>
            <person name="Teshima H."/>
            <person name="Han C."/>
            <person name="Tapia R."/>
            <person name="Land M."/>
            <person name="Hauser L."/>
            <person name="Kyrpides N."/>
            <person name="Ivanova N."/>
            <person name="Pagani I."/>
            <person name="Stein L."/>
            <person name="Woyke T."/>
        </authorList>
    </citation>
    <scope>NUCLEOTIDE SEQUENCE [LARGE SCALE GENOMIC DNA]</scope>
    <source>
        <strain evidence="4">MC09</strain>
    </source>
</reference>
<dbReference type="PANTHER" id="PTHR23028">
    <property type="entry name" value="ACETYLTRANSFERASE"/>
    <property type="match status" value="1"/>
</dbReference>
<feature type="transmembrane region" description="Helical" evidence="1">
    <location>
        <begin position="212"/>
        <end position="231"/>
    </location>
</feature>
<feature type="transmembrane region" description="Helical" evidence="1">
    <location>
        <begin position="46"/>
        <end position="64"/>
    </location>
</feature>
<dbReference type="eggNOG" id="COG1835">
    <property type="taxonomic scope" value="Bacteria"/>
</dbReference>
<protein>
    <submittedName>
        <fullName evidence="3">Acyltransferase 3</fullName>
    </submittedName>
</protein>
<feature type="domain" description="Acyltransferase 3" evidence="2">
    <location>
        <begin position="12"/>
        <end position="342"/>
    </location>
</feature>
<accession>F9ZWX7</accession>
<dbReference type="GO" id="GO:0016747">
    <property type="term" value="F:acyltransferase activity, transferring groups other than amino-acyl groups"/>
    <property type="evidence" value="ECO:0007669"/>
    <property type="project" value="InterPro"/>
</dbReference>
<organism evidence="3 4">
    <name type="scientific">Methylomonas methanica (strain DSM 25384 / MC09)</name>
    <dbReference type="NCBI Taxonomy" id="857087"/>
    <lineage>
        <taxon>Bacteria</taxon>
        <taxon>Pseudomonadati</taxon>
        <taxon>Pseudomonadota</taxon>
        <taxon>Gammaproteobacteria</taxon>
        <taxon>Methylococcales</taxon>
        <taxon>Methylococcaceae</taxon>
        <taxon>Methylomonas</taxon>
    </lineage>
</organism>
<dbReference type="Proteomes" id="UP000008888">
    <property type="component" value="Chromosome"/>
</dbReference>
<dbReference type="PANTHER" id="PTHR23028:SF53">
    <property type="entry name" value="ACYL_TRANSF_3 DOMAIN-CONTAINING PROTEIN"/>
    <property type="match status" value="1"/>
</dbReference>
<evidence type="ECO:0000313" key="3">
    <source>
        <dbReference type="EMBL" id="AEG02139.1"/>
    </source>
</evidence>
<dbReference type="InterPro" id="IPR002656">
    <property type="entry name" value="Acyl_transf_3_dom"/>
</dbReference>
<gene>
    <name evidence="3" type="ordered locus">Metme_3782</name>
</gene>
<dbReference type="Pfam" id="PF01757">
    <property type="entry name" value="Acyl_transf_3"/>
    <property type="match status" value="1"/>
</dbReference>
<feature type="transmembrane region" description="Helical" evidence="1">
    <location>
        <begin position="159"/>
        <end position="177"/>
    </location>
</feature>
<evidence type="ECO:0000259" key="2">
    <source>
        <dbReference type="Pfam" id="PF01757"/>
    </source>
</evidence>
<evidence type="ECO:0000256" key="1">
    <source>
        <dbReference type="SAM" id="Phobius"/>
    </source>
</evidence>
<keyword evidence="3" id="KW-0808">Transferase</keyword>
<dbReference type="STRING" id="857087.Metme_3782"/>
<keyword evidence="3" id="KW-0012">Acyltransferase</keyword>
<keyword evidence="1" id="KW-0812">Transmembrane</keyword>
<reference key="2">
    <citation type="submission" date="2011-05" db="EMBL/GenBank/DDBJ databases">
        <title>Complete genome sequence of the aerobic marine methanotroph Methylomonas methanica MC09.</title>
        <authorList>
            <person name="Boden R."/>
            <person name="Cunliffe M."/>
            <person name="Scanlan J."/>
            <person name="Moussard H."/>
            <person name="Kits K.D."/>
            <person name="Klotz M."/>
            <person name="Jetten M."/>
            <person name="Vuilleumier S."/>
            <person name="Han J."/>
            <person name="Peters L."/>
            <person name="Mikhailova N."/>
            <person name="Teshima H."/>
            <person name="Tapia R."/>
            <person name="Kyrpides N."/>
            <person name="Ivanova N."/>
            <person name="Pagani I."/>
            <person name="Cheng J.-F."/>
            <person name="Goodwin L."/>
            <person name="Han C."/>
            <person name="Hauser L."/>
            <person name="Land M."/>
            <person name="Lapidus A."/>
            <person name="Lucas S."/>
            <person name="Pitluck S."/>
            <person name="Woyke T."/>
            <person name="Stein L.Y."/>
            <person name="Murrell C."/>
        </authorList>
    </citation>
    <scope>NUCLEOTIDE SEQUENCE</scope>
    <source>
        <strain>MC09</strain>
    </source>
</reference>
<dbReference type="GO" id="GO:0000271">
    <property type="term" value="P:polysaccharide biosynthetic process"/>
    <property type="evidence" value="ECO:0007669"/>
    <property type="project" value="TreeGrafter"/>
</dbReference>
<dbReference type="GO" id="GO:0016020">
    <property type="term" value="C:membrane"/>
    <property type="evidence" value="ECO:0007669"/>
    <property type="project" value="TreeGrafter"/>
</dbReference>
<feature type="transmembrane region" description="Helical" evidence="1">
    <location>
        <begin position="21"/>
        <end position="40"/>
    </location>
</feature>
<proteinExistence type="predicted"/>
<dbReference type="RefSeq" id="WP_013820357.1">
    <property type="nucleotide sequence ID" value="NC_015572.1"/>
</dbReference>
<evidence type="ECO:0000313" key="4">
    <source>
        <dbReference type="Proteomes" id="UP000008888"/>
    </source>
</evidence>
<name>F9ZWX7_METMM</name>
<feature type="transmembrane region" description="Helical" evidence="1">
    <location>
        <begin position="329"/>
        <end position="352"/>
    </location>
</feature>
<sequence length="375" mass="43079">MESTIKHDIGLLDFLRGYSALLVFFHHAAILGGGPGILSGQIGQEAVNAFMLAFGFLIYFQCSISKQYNHLESFSGIKIFYIRRFFRIAPAYYFCLVIALLLSHNLGIFRESIADSLPHTATAMDRYYIADPVKSFIMHATFIFGILPSWSFSTPLPDWSLSLEMQFYILFPVLFFILRRNFLFYLLVVLIVMFAIRITLKQINVDFPMPSFIPLKFHNFAAGMSLAYLMINKYFSIYYKMSILALSVIFLLVGNSTPMIALVFLFGYWWLCFGMAKSGILTRSLKVIFEHSSSKFLSEISYPVYIVHLIFMIPFFSVALEKGQLKPHVWLILAITLFSFIALISLLIYRFIEIPGIKYGKLLISKIEPTKPRRT</sequence>
<dbReference type="KEGG" id="mmt:Metme_3782"/>
<feature type="transmembrane region" description="Helical" evidence="1">
    <location>
        <begin position="183"/>
        <end position="200"/>
    </location>
</feature>
<feature type="transmembrane region" description="Helical" evidence="1">
    <location>
        <begin position="85"/>
        <end position="107"/>
    </location>
</feature>